<keyword evidence="4 7" id="KW-0689">Ribosomal protein</keyword>
<proteinExistence type="inferred from homology"/>
<keyword evidence="10" id="KW-1185">Reference proteome</keyword>
<evidence type="ECO:0000313" key="9">
    <source>
        <dbReference type="EMBL" id="APV44047.1"/>
    </source>
</evidence>
<comment type="similarity">
    <text evidence="1 7">Belongs to the bacterial ribosomal protein bL9 family.</text>
</comment>
<sequence>MKVVLLKDVPTIGKTGQIKEVPDGYARNYLLKSGLASPATKEATTMTKSKLEAESKKQAKIDAELATAAKMLDGLTVAIPGKTGAGSKLYGSVTSADIAGAVQKVTGYELDKRKIELPEPIRSLGDYNVTVRLSSSLSPVVKVKVVPQGS</sequence>
<dbReference type="RefSeq" id="WP_076003780.1">
    <property type="nucleotide sequence ID" value="NZ_CP018258.1"/>
</dbReference>
<dbReference type="HAMAP" id="MF_00503">
    <property type="entry name" value="Ribosomal_bL9"/>
    <property type="match status" value="1"/>
</dbReference>
<dbReference type="InterPro" id="IPR020594">
    <property type="entry name" value="Ribosomal_bL9_bac/chp"/>
</dbReference>
<dbReference type="InterPro" id="IPR036791">
    <property type="entry name" value="Ribosomal_bL9_C_sf"/>
</dbReference>
<protein>
    <recommendedName>
        <fullName evidence="6 7">Large ribosomal subunit protein bL9</fullName>
    </recommendedName>
</protein>
<dbReference type="GO" id="GO:0003735">
    <property type="term" value="F:structural constituent of ribosome"/>
    <property type="evidence" value="ECO:0007669"/>
    <property type="project" value="InterPro"/>
</dbReference>
<evidence type="ECO:0000256" key="3">
    <source>
        <dbReference type="ARBA" id="ARBA00022884"/>
    </source>
</evidence>
<dbReference type="InterPro" id="IPR036935">
    <property type="entry name" value="Ribosomal_bL9_N_sf"/>
</dbReference>
<name>A0A1P8F6D3_9CHLR</name>
<dbReference type="InterPro" id="IPR000244">
    <property type="entry name" value="Ribosomal_bL9"/>
</dbReference>
<evidence type="ECO:0000256" key="5">
    <source>
        <dbReference type="ARBA" id="ARBA00023274"/>
    </source>
</evidence>
<dbReference type="GO" id="GO:0019843">
    <property type="term" value="F:rRNA binding"/>
    <property type="evidence" value="ECO:0007669"/>
    <property type="project" value="UniProtKB-UniRule"/>
</dbReference>
<evidence type="ECO:0000256" key="1">
    <source>
        <dbReference type="ARBA" id="ARBA00010605"/>
    </source>
</evidence>
<dbReference type="InterPro" id="IPR020069">
    <property type="entry name" value="Ribosomal_bL9_C"/>
</dbReference>
<comment type="function">
    <text evidence="7">Binds to the 23S rRNA.</text>
</comment>
<dbReference type="GO" id="GO:0006412">
    <property type="term" value="P:translation"/>
    <property type="evidence" value="ECO:0007669"/>
    <property type="project" value="UniProtKB-UniRule"/>
</dbReference>
<dbReference type="Gene3D" id="3.40.5.10">
    <property type="entry name" value="Ribosomal protein L9, N-terminal domain"/>
    <property type="match status" value="1"/>
</dbReference>
<dbReference type="SUPFAM" id="SSF55653">
    <property type="entry name" value="Ribosomal protein L9 C-domain"/>
    <property type="match status" value="1"/>
</dbReference>
<evidence type="ECO:0000313" key="10">
    <source>
        <dbReference type="Proteomes" id="UP000185934"/>
    </source>
</evidence>
<dbReference type="Proteomes" id="UP000185934">
    <property type="component" value="Chromosome"/>
</dbReference>
<evidence type="ECO:0000256" key="7">
    <source>
        <dbReference type="HAMAP-Rule" id="MF_00503"/>
    </source>
</evidence>
<evidence type="ECO:0000259" key="8">
    <source>
        <dbReference type="PROSITE" id="PS00651"/>
    </source>
</evidence>
<evidence type="ECO:0000256" key="4">
    <source>
        <dbReference type="ARBA" id="ARBA00022980"/>
    </source>
</evidence>
<dbReference type="InterPro" id="IPR009027">
    <property type="entry name" value="Ribosomal_bL9/RNase_H1_N"/>
</dbReference>
<evidence type="ECO:0000256" key="6">
    <source>
        <dbReference type="ARBA" id="ARBA00035292"/>
    </source>
</evidence>
<dbReference type="Pfam" id="PF01281">
    <property type="entry name" value="Ribosomal_L9_N"/>
    <property type="match status" value="1"/>
</dbReference>
<accession>A0A1P8F6D3</accession>
<gene>
    <name evidence="7" type="primary">rplI</name>
    <name evidence="9" type="ORF">Dform_00692</name>
</gene>
<keyword evidence="5 7" id="KW-0687">Ribonucleoprotein</keyword>
<dbReference type="Gene3D" id="3.10.430.100">
    <property type="entry name" value="Ribosomal protein L9, C-terminal domain"/>
    <property type="match status" value="1"/>
</dbReference>
<evidence type="ECO:0000256" key="2">
    <source>
        <dbReference type="ARBA" id="ARBA00022730"/>
    </source>
</evidence>
<organism evidence="9 10">
    <name type="scientific">Dehalogenimonas formicexedens</name>
    <dbReference type="NCBI Taxonomy" id="1839801"/>
    <lineage>
        <taxon>Bacteria</taxon>
        <taxon>Bacillati</taxon>
        <taxon>Chloroflexota</taxon>
        <taxon>Dehalococcoidia</taxon>
        <taxon>Dehalococcoidales</taxon>
        <taxon>Dehalococcoidaceae</taxon>
        <taxon>Dehalogenimonas</taxon>
    </lineage>
</organism>
<dbReference type="GO" id="GO:1990904">
    <property type="term" value="C:ribonucleoprotein complex"/>
    <property type="evidence" value="ECO:0007669"/>
    <property type="project" value="UniProtKB-KW"/>
</dbReference>
<dbReference type="PROSITE" id="PS00651">
    <property type="entry name" value="RIBOSOMAL_L9"/>
    <property type="match status" value="1"/>
</dbReference>
<keyword evidence="2 7" id="KW-0699">rRNA-binding</keyword>
<feature type="domain" description="Ribosomal protein L9" evidence="8">
    <location>
        <begin position="13"/>
        <end position="40"/>
    </location>
</feature>
<dbReference type="EMBL" id="CP018258">
    <property type="protein sequence ID" value="APV44047.1"/>
    <property type="molecule type" value="Genomic_DNA"/>
</dbReference>
<reference evidence="10" key="1">
    <citation type="submission" date="2016-11" db="EMBL/GenBank/DDBJ databases">
        <title>Dehalogenimonas formicexedens sp. nov., a chlorinated alkane respiring bacterium isolated from contaminated groundwater.</title>
        <authorList>
            <person name="Key T.A."/>
            <person name="Bowman K.S."/>
            <person name="Lee I."/>
            <person name="Chun J."/>
            <person name="Albuquerque L."/>
            <person name="da Costa M.S."/>
            <person name="Rainey F.A."/>
            <person name="Moe W.M."/>
        </authorList>
    </citation>
    <scope>NUCLEOTIDE SEQUENCE [LARGE SCALE GENOMIC DNA]</scope>
    <source>
        <strain evidence="10">NSZ-14</strain>
    </source>
</reference>
<dbReference type="OrthoDB" id="9788336at2"/>
<dbReference type="STRING" id="1839801.Dform_00692"/>
<dbReference type="Pfam" id="PF03948">
    <property type="entry name" value="Ribosomal_L9_C"/>
    <property type="match status" value="1"/>
</dbReference>
<dbReference type="NCBIfam" id="TIGR00158">
    <property type="entry name" value="L9"/>
    <property type="match status" value="1"/>
</dbReference>
<dbReference type="SUPFAM" id="SSF55658">
    <property type="entry name" value="L9 N-domain-like"/>
    <property type="match status" value="1"/>
</dbReference>
<dbReference type="AlphaFoldDB" id="A0A1P8F6D3"/>
<dbReference type="KEGG" id="dfo:Dform_00692"/>
<dbReference type="GO" id="GO:0005840">
    <property type="term" value="C:ribosome"/>
    <property type="evidence" value="ECO:0007669"/>
    <property type="project" value="UniProtKB-KW"/>
</dbReference>
<keyword evidence="3 7" id="KW-0694">RNA-binding</keyword>
<dbReference type="PANTHER" id="PTHR21368">
    <property type="entry name" value="50S RIBOSOMAL PROTEIN L9"/>
    <property type="match status" value="1"/>
</dbReference>
<dbReference type="InterPro" id="IPR020070">
    <property type="entry name" value="Ribosomal_bL9_N"/>
</dbReference>